<protein>
    <recommendedName>
        <fullName evidence="3">Transcription regulator PadR C-terminal domain-containing protein</fullName>
    </recommendedName>
</protein>
<accession>A0A511MFC3</accession>
<reference evidence="1 2" key="1">
    <citation type="submission" date="2019-07" db="EMBL/GenBank/DDBJ databases">
        <title>Whole genome shotgun sequence of Nocardia ninae NBRC 108245.</title>
        <authorList>
            <person name="Hosoyama A."/>
            <person name="Uohara A."/>
            <person name="Ohji S."/>
            <person name="Ichikawa N."/>
        </authorList>
    </citation>
    <scope>NUCLEOTIDE SEQUENCE [LARGE SCALE GENOMIC DNA]</scope>
    <source>
        <strain evidence="1 2">NBRC 108245</strain>
    </source>
</reference>
<proteinExistence type="predicted"/>
<sequence length="84" mass="10008">MALKITRKLPPATDRVLDVPEGDYPDVASEIIYFVRRRMEQFRDELNEFVELREEAAPTTVLQARVLNGLLDHEFRQWLKYCER</sequence>
<comment type="caution">
    <text evidence="1">The sequence shown here is derived from an EMBL/GenBank/DDBJ whole genome shotgun (WGS) entry which is preliminary data.</text>
</comment>
<keyword evidence="2" id="KW-1185">Reference proteome</keyword>
<evidence type="ECO:0008006" key="3">
    <source>
        <dbReference type="Google" id="ProtNLM"/>
    </source>
</evidence>
<evidence type="ECO:0000313" key="2">
    <source>
        <dbReference type="Proteomes" id="UP000321424"/>
    </source>
</evidence>
<dbReference type="RefSeq" id="WP_147130917.1">
    <property type="nucleotide sequence ID" value="NZ_BJXA01000016.1"/>
</dbReference>
<dbReference type="EMBL" id="BJXA01000016">
    <property type="protein sequence ID" value="GEM38556.1"/>
    <property type="molecule type" value="Genomic_DNA"/>
</dbReference>
<gene>
    <name evidence="1" type="ORF">NN4_30750</name>
</gene>
<organism evidence="1 2">
    <name type="scientific">Nocardia ninae NBRC 108245</name>
    <dbReference type="NCBI Taxonomy" id="1210091"/>
    <lineage>
        <taxon>Bacteria</taxon>
        <taxon>Bacillati</taxon>
        <taxon>Actinomycetota</taxon>
        <taxon>Actinomycetes</taxon>
        <taxon>Mycobacteriales</taxon>
        <taxon>Nocardiaceae</taxon>
        <taxon>Nocardia</taxon>
    </lineage>
</organism>
<dbReference type="AlphaFoldDB" id="A0A511MFC3"/>
<dbReference type="Proteomes" id="UP000321424">
    <property type="component" value="Unassembled WGS sequence"/>
</dbReference>
<evidence type="ECO:0000313" key="1">
    <source>
        <dbReference type="EMBL" id="GEM38556.1"/>
    </source>
</evidence>
<name>A0A511MFC3_9NOCA</name>